<dbReference type="RefSeq" id="WP_225673086.1">
    <property type="nucleotide sequence ID" value="NZ_JAEDAH010000031.1"/>
</dbReference>
<keyword evidence="1" id="KW-0812">Transmembrane</keyword>
<evidence type="ECO:0000313" key="3">
    <source>
        <dbReference type="Proteomes" id="UP000714380"/>
    </source>
</evidence>
<reference evidence="2 3" key="1">
    <citation type="submission" date="2020-12" db="EMBL/GenBank/DDBJ databases">
        <title>Novel Thalassolituus-related marine hydrocarbonoclastic bacteria mediated algae-derived hydrocarbons mineralization in twilight zone of the northern South China Sea.</title>
        <authorList>
            <person name="Dong C."/>
        </authorList>
    </citation>
    <scope>NUCLEOTIDE SEQUENCE [LARGE SCALE GENOMIC DNA]</scope>
    <source>
        <strain evidence="2 3">IMCC1826</strain>
    </source>
</reference>
<evidence type="ECO:0000313" key="2">
    <source>
        <dbReference type="EMBL" id="MCA6063260.1"/>
    </source>
</evidence>
<sequence length="195" mass="22144">MISINKDQGVIDIDSPFAKSVHGWGKVFVGVGVAFLLAAAFEPVLSPAMWVMIVTAVVVFFIPGFLMLRYRLHILIERGRLVEHKIRLYKESITEIRFDSVSKICLMFSISTATSAGNQTTFMIYPVLVLNRQGIARYGDYYYSLLGNLGLDEFANRRQFFDALDDLSEITGLQVTASKLCPPEVFERFEKDDWR</sequence>
<evidence type="ECO:0000256" key="1">
    <source>
        <dbReference type="SAM" id="Phobius"/>
    </source>
</evidence>
<evidence type="ECO:0008006" key="4">
    <source>
        <dbReference type="Google" id="ProtNLM"/>
    </source>
</evidence>
<feature type="transmembrane region" description="Helical" evidence="1">
    <location>
        <begin position="47"/>
        <end position="68"/>
    </location>
</feature>
<proteinExistence type="predicted"/>
<keyword evidence="3" id="KW-1185">Reference proteome</keyword>
<gene>
    <name evidence="2" type="ORF">I9W95_06530</name>
</gene>
<keyword evidence="1" id="KW-0472">Membrane</keyword>
<organism evidence="2 3">
    <name type="scientific">Thalassolituus marinus</name>
    <dbReference type="NCBI Taxonomy" id="671053"/>
    <lineage>
        <taxon>Bacteria</taxon>
        <taxon>Pseudomonadati</taxon>
        <taxon>Pseudomonadota</taxon>
        <taxon>Gammaproteobacteria</taxon>
        <taxon>Oceanospirillales</taxon>
        <taxon>Oceanospirillaceae</taxon>
        <taxon>Thalassolituus</taxon>
    </lineage>
</organism>
<feature type="transmembrane region" description="Helical" evidence="1">
    <location>
        <begin position="21"/>
        <end position="41"/>
    </location>
</feature>
<protein>
    <recommendedName>
        <fullName evidence="4">DUF304 domain-containing protein</fullName>
    </recommendedName>
</protein>
<dbReference type="Proteomes" id="UP000714380">
    <property type="component" value="Unassembled WGS sequence"/>
</dbReference>
<dbReference type="EMBL" id="JAEDAH010000031">
    <property type="protein sequence ID" value="MCA6063260.1"/>
    <property type="molecule type" value="Genomic_DNA"/>
</dbReference>
<keyword evidence="1" id="KW-1133">Transmembrane helix</keyword>
<comment type="caution">
    <text evidence="2">The sequence shown here is derived from an EMBL/GenBank/DDBJ whole genome shotgun (WGS) entry which is preliminary data.</text>
</comment>
<name>A0ABS7ZS57_9GAMM</name>
<accession>A0ABS7ZS57</accession>